<feature type="transmembrane region" description="Helical" evidence="2">
    <location>
        <begin position="471"/>
        <end position="491"/>
    </location>
</feature>
<dbReference type="EMBL" id="HBGN01020047">
    <property type="protein sequence ID" value="CAD9333377.1"/>
    <property type="molecule type" value="Transcribed_RNA"/>
</dbReference>
<keyword evidence="2" id="KW-0812">Transmembrane</keyword>
<evidence type="ECO:0000256" key="1">
    <source>
        <dbReference type="SAM" id="MobiDB-lite"/>
    </source>
</evidence>
<dbReference type="AlphaFoldDB" id="A0A7S1ZB42"/>
<accession>A0A7S1ZB42</accession>
<evidence type="ECO:0000313" key="4">
    <source>
        <dbReference type="EMBL" id="CAD9333377.1"/>
    </source>
</evidence>
<sequence length="555" mass="62023">MFGGKLTAALSVLLLADSCSAISVANARERADFINAMREAMDEREFMEERAKLRKLKKEKFHRNLLSKAKPMPPSLKKQPVAKEPEFMNYAKASTPSQVTPNRKLEDGDGDEDVDWGAFGFDVSEYSVKYTGCSAISMYNDEANGDDGDSVVETTRFVTFRLCNSLYCDSSSDLGCDSDYGDFILELGDYLTYFAEFENEMMEQFCHYCKQCIYFDTYFYGHRDLEDADADADVDAAAAEYFADDDAAADGDHACKFYDQCKSYPSVCYEVLEDDDYFVNMYAETYAAEYAATYGAVDDQYERIQYEDFFECINYGNYYLGPYCSGGEAISIGIFSDEMCTVYVGDSVDMNAYTGLDFDTYALQNFYSRKCLACKESDLDYNLIDMDAEDEDDINELCENLYVDSAKCLVNMEAEMAAYGGYNQQANEDKVCTFIENVEAGSYDEAGYININQGGESIFAYVYGDTSLAQVFSLVAGGFALAVMITWSCLLHKALRNVRSGGWKPPVQSPMSASPEKARDIEISRSNSGIMFARSEHEGEGVKTEGDEYTGGVMS</sequence>
<evidence type="ECO:0000256" key="2">
    <source>
        <dbReference type="SAM" id="Phobius"/>
    </source>
</evidence>
<keyword evidence="3" id="KW-0732">Signal</keyword>
<evidence type="ECO:0000256" key="3">
    <source>
        <dbReference type="SAM" id="SignalP"/>
    </source>
</evidence>
<protein>
    <submittedName>
        <fullName evidence="4">Uncharacterized protein</fullName>
    </submittedName>
</protein>
<organism evidence="4">
    <name type="scientific">Ditylum brightwellii</name>
    <dbReference type="NCBI Taxonomy" id="49249"/>
    <lineage>
        <taxon>Eukaryota</taxon>
        <taxon>Sar</taxon>
        <taxon>Stramenopiles</taxon>
        <taxon>Ochrophyta</taxon>
        <taxon>Bacillariophyta</taxon>
        <taxon>Mediophyceae</taxon>
        <taxon>Lithodesmiophycidae</taxon>
        <taxon>Lithodesmiales</taxon>
        <taxon>Lithodesmiaceae</taxon>
        <taxon>Ditylum</taxon>
    </lineage>
</organism>
<reference evidence="4" key="1">
    <citation type="submission" date="2021-01" db="EMBL/GenBank/DDBJ databases">
        <authorList>
            <person name="Corre E."/>
            <person name="Pelletier E."/>
            <person name="Niang G."/>
            <person name="Scheremetjew M."/>
            <person name="Finn R."/>
            <person name="Kale V."/>
            <person name="Holt S."/>
            <person name="Cochrane G."/>
            <person name="Meng A."/>
            <person name="Brown T."/>
            <person name="Cohen L."/>
        </authorList>
    </citation>
    <scope>NUCLEOTIDE SEQUENCE</scope>
    <source>
        <strain evidence="4">Pop2</strain>
    </source>
</reference>
<feature type="signal peptide" evidence="3">
    <location>
        <begin position="1"/>
        <end position="21"/>
    </location>
</feature>
<name>A0A7S1ZB42_9STRA</name>
<feature type="region of interest" description="Disordered" evidence="1">
    <location>
        <begin position="536"/>
        <end position="555"/>
    </location>
</feature>
<proteinExistence type="predicted"/>
<keyword evidence="2" id="KW-1133">Transmembrane helix</keyword>
<feature type="compositionally biased region" description="Basic and acidic residues" evidence="1">
    <location>
        <begin position="536"/>
        <end position="546"/>
    </location>
</feature>
<gene>
    <name evidence="4" type="ORF">DBRI1063_LOCUS12774</name>
</gene>
<keyword evidence="2" id="KW-0472">Membrane</keyword>
<feature type="chain" id="PRO_5031119196" evidence="3">
    <location>
        <begin position="22"/>
        <end position="555"/>
    </location>
</feature>